<dbReference type="AlphaFoldDB" id="A0A438CP71"/>
<evidence type="ECO:0000313" key="1">
    <source>
        <dbReference type="EMBL" id="RVW25011.1"/>
    </source>
</evidence>
<reference evidence="1 2" key="1">
    <citation type="journal article" date="2018" name="PLoS Genet.">
        <title>Population sequencing reveals clonal diversity and ancestral inbreeding in the grapevine cultivar Chardonnay.</title>
        <authorList>
            <person name="Roach M.J."/>
            <person name="Johnson D.L."/>
            <person name="Bohlmann J."/>
            <person name="van Vuuren H.J."/>
            <person name="Jones S.J."/>
            <person name="Pretorius I.S."/>
            <person name="Schmidt S.A."/>
            <person name="Borneman A.R."/>
        </authorList>
    </citation>
    <scope>NUCLEOTIDE SEQUENCE [LARGE SCALE GENOMIC DNA]</scope>
    <source>
        <strain evidence="2">cv. Chardonnay</strain>
        <tissue evidence="1">Leaf</tissue>
    </source>
</reference>
<dbReference type="EMBL" id="QGNW01002150">
    <property type="protein sequence ID" value="RVW25011.1"/>
    <property type="molecule type" value="Genomic_DNA"/>
</dbReference>
<protein>
    <submittedName>
        <fullName evidence="1">Uncharacterized protein</fullName>
    </submittedName>
</protein>
<organism evidence="1 2">
    <name type="scientific">Vitis vinifera</name>
    <name type="common">Grape</name>
    <dbReference type="NCBI Taxonomy" id="29760"/>
    <lineage>
        <taxon>Eukaryota</taxon>
        <taxon>Viridiplantae</taxon>
        <taxon>Streptophyta</taxon>
        <taxon>Embryophyta</taxon>
        <taxon>Tracheophyta</taxon>
        <taxon>Spermatophyta</taxon>
        <taxon>Magnoliopsida</taxon>
        <taxon>eudicotyledons</taxon>
        <taxon>Gunneridae</taxon>
        <taxon>Pentapetalae</taxon>
        <taxon>rosids</taxon>
        <taxon>Vitales</taxon>
        <taxon>Vitaceae</taxon>
        <taxon>Viteae</taxon>
        <taxon>Vitis</taxon>
    </lineage>
</organism>
<dbReference type="InterPro" id="IPR036691">
    <property type="entry name" value="Endo/exonu/phosph_ase_sf"/>
</dbReference>
<proteinExistence type="predicted"/>
<accession>A0A438CP71</accession>
<sequence length="291" mass="33592">MRRGCGRYSDLLGQEVSGYPGLGGGPIHSVLQIQDCRKWGRLGVQRSLWSVYQSGKGWHVEEFGAIRGLWEDPWAGGSSTTGGEFTWNGGLNNQAWARLDRFLVSPSWLDQFSGVTQSRLSRPISDPFPIVLVGVGIKVKGSASYRLAAKMKEIKKKLKVWNREVFGRLECNKSSALQQIDFWDQVESEEKLDCGENRIKKRRRGTETWVSFIEWQVHIVETTYWTELRLMGEWLSEEQEVREGIVNTFQQMLSEDMDGRRILEDFSLITSASKKRRIWRSPSQRLRFIQR</sequence>
<evidence type="ECO:0000313" key="2">
    <source>
        <dbReference type="Proteomes" id="UP000288805"/>
    </source>
</evidence>
<comment type="caution">
    <text evidence="1">The sequence shown here is derived from an EMBL/GenBank/DDBJ whole genome shotgun (WGS) entry which is preliminary data.</text>
</comment>
<dbReference type="PANTHER" id="PTHR33710:SF64">
    <property type="entry name" value="ENDONUCLEASE_EXONUCLEASE_PHOSPHATASE DOMAIN-CONTAINING PROTEIN"/>
    <property type="match status" value="1"/>
</dbReference>
<dbReference type="SUPFAM" id="SSF56219">
    <property type="entry name" value="DNase I-like"/>
    <property type="match status" value="1"/>
</dbReference>
<gene>
    <name evidence="1" type="ORF">CK203_114201</name>
</gene>
<dbReference type="Proteomes" id="UP000288805">
    <property type="component" value="Unassembled WGS sequence"/>
</dbReference>
<dbReference type="PANTHER" id="PTHR33710">
    <property type="entry name" value="BNAC02G09200D PROTEIN"/>
    <property type="match status" value="1"/>
</dbReference>
<name>A0A438CP71_VITVI</name>